<keyword evidence="1" id="KW-1133">Transmembrane helix</keyword>
<protein>
    <recommendedName>
        <fullName evidence="4">N-acetyltransferase domain-containing protein</fullName>
    </recommendedName>
</protein>
<dbReference type="KEGG" id="tasa:A1Q1_03988"/>
<dbReference type="InterPro" id="IPR053013">
    <property type="entry name" value="LAT"/>
</dbReference>
<dbReference type="VEuPathDB" id="FungiDB:A1Q1_03988"/>
<feature type="transmembrane region" description="Helical" evidence="1">
    <location>
        <begin position="190"/>
        <end position="210"/>
    </location>
</feature>
<feature type="transmembrane region" description="Helical" evidence="1">
    <location>
        <begin position="63"/>
        <end position="84"/>
    </location>
</feature>
<dbReference type="RefSeq" id="XP_014183839.1">
    <property type="nucleotide sequence ID" value="XM_014328364.1"/>
</dbReference>
<keyword evidence="1" id="KW-0472">Membrane</keyword>
<dbReference type="AlphaFoldDB" id="J6FBF2"/>
<dbReference type="Proteomes" id="UP000002748">
    <property type="component" value="Unassembled WGS sequence"/>
</dbReference>
<evidence type="ECO:0000313" key="3">
    <source>
        <dbReference type="Proteomes" id="UP000002748"/>
    </source>
</evidence>
<dbReference type="PANTHER" id="PTHR34815">
    <property type="entry name" value="LYSINE ACETYLTRANSFERASE"/>
    <property type="match status" value="1"/>
</dbReference>
<dbReference type="PANTHER" id="PTHR34815:SF2">
    <property type="entry name" value="N-ACETYLTRANSFERASE DOMAIN-CONTAINING PROTEIN"/>
    <property type="match status" value="1"/>
</dbReference>
<dbReference type="GeneID" id="25987501"/>
<organism evidence="2 3">
    <name type="scientific">Trichosporon asahii var. asahii (strain ATCC 90039 / CBS 2479 / JCM 2466 / KCTC 7840 / NBRC 103889/ NCYC 2677 / UAMH 7654)</name>
    <name type="common">Yeast</name>
    <dbReference type="NCBI Taxonomy" id="1186058"/>
    <lineage>
        <taxon>Eukaryota</taxon>
        <taxon>Fungi</taxon>
        <taxon>Dikarya</taxon>
        <taxon>Basidiomycota</taxon>
        <taxon>Agaricomycotina</taxon>
        <taxon>Tremellomycetes</taxon>
        <taxon>Trichosporonales</taxon>
        <taxon>Trichosporonaceae</taxon>
        <taxon>Trichosporon</taxon>
    </lineage>
</organism>
<feature type="transmembrane region" description="Helical" evidence="1">
    <location>
        <begin position="216"/>
        <end position="239"/>
    </location>
</feature>
<feature type="transmembrane region" description="Helical" evidence="1">
    <location>
        <begin position="251"/>
        <end position="271"/>
    </location>
</feature>
<dbReference type="HOGENOM" id="CLU_352731_0_0_1"/>
<reference evidence="2 3" key="1">
    <citation type="journal article" date="2012" name="Eukaryot. Cell">
        <title>Draft genome sequence of CBS 2479, the standard type strain of Trichosporon asahii.</title>
        <authorList>
            <person name="Yang R.Y."/>
            <person name="Li H.T."/>
            <person name="Zhu H."/>
            <person name="Zhou G.P."/>
            <person name="Wang M."/>
            <person name="Wang L."/>
        </authorList>
    </citation>
    <scope>NUCLEOTIDE SEQUENCE [LARGE SCALE GENOMIC DNA]</scope>
    <source>
        <strain evidence="3">ATCC 90039 / CBS 2479 / JCM 2466 / KCTC 7840 / NCYC 2677 / UAMH 7654</strain>
    </source>
</reference>
<accession>J6FBF2</accession>
<comment type="caution">
    <text evidence="2">The sequence shown here is derived from an EMBL/GenBank/DDBJ whole genome shotgun (WGS) entry which is preliminary data.</text>
</comment>
<evidence type="ECO:0000256" key="1">
    <source>
        <dbReference type="SAM" id="Phobius"/>
    </source>
</evidence>
<gene>
    <name evidence="2" type="ORF">A1Q1_03988</name>
</gene>
<evidence type="ECO:0008006" key="4">
    <source>
        <dbReference type="Google" id="ProtNLM"/>
    </source>
</evidence>
<proteinExistence type="predicted"/>
<name>J6FBF2_TRIAS</name>
<feature type="transmembrane region" description="Helical" evidence="1">
    <location>
        <begin position="20"/>
        <end position="42"/>
    </location>
</feature>
<sequence>MYNLLEACKPATQLSWRKRLLGHFLCSTFPAHTATVVMTVGCKSGFELSTFVRVYTFMERIKWNYPIGWLWAIGPIHTLSFLLARITHFVPDFPGKDEWIINGEMERVRDVLRDLIIVLLVLTSTSQTTPTYTSLKTMNHRAIGNRNGSPGQASSFAAAAAHHPIPSVRFGEKGTPFRGKRWDWIQQNRLLFRFLTSLGLLMTIGGLVALDSGVVWPHVCLFSFIMGISIIIGVCSPLLESSCESFAQALGMYLLDSVLHAHLVTAAMTVASEVGGPEFSFGRITRVYFLVERIPSLKFCWATPLSPFVFTVYRLSQRFFIQKKLGKPFLGGPRKCHEHDIRAIALDLFKEQLLAYLIFLVSVGLGHRLTHSERVDHLHQAECGVHRPPLCLNVMVGILSSWRLDDCLTSARVVSGIFNPLHSRRQNSSTTMSLADLTIIELTPEQNSRAIANTYPAWNRGLRPSSFQRVCEDVTSPIHSWAAKGRFKSWALVRRSEAENPDCELLSHCETYRRPAMVSDASGVRRRKSYGIASVYTPEQFRKQGYARRMLQLLHYVLAPAEAMPPFPEAWGAKPVAYLGDAAFSVLYSDVGPEIYASCTIGESKPGWVKEPTMKRVWTLAPLPHGAVQPNIVEDEILNFDALAKLETAAGHVVIKTVEAAPKDKVQVGIIPQHGWLRFFSAREALGREAASLPDPGAPLRRSGFRSLENKDAWFAYTAETRGDQSLRLVLNWVQGPVQWKDVERVARAEKCKEVELWGGSEVWDAEAGGPRLEDDDHIPCLALYGEGEWNWNYCVQ</sequence>
<dbReference type="OrthoDB" id="2020070at2759"/>
<keyword evidence="1" id="KW-0812">Transmembrane</keyword>
<dbReference type="EMBL" id="ALBS01000025">
    <property type="protein sequence ID" value="EJT52472.1"/>
    <property type="molecule type" value="Genomic_DNA"/>
</dbReference>
<dbReference type="Gene3D" id="3.40.630.30">
    <property type="match status" value="1"/>
</dbReference>
<evidence type="ECO:0000313" key="2">
    <source>
        <dbReference type="EMBL" id="EJT52472.1"/>
    </source>
</evidence>